<protein>
    <recommendedName>
        <fullName evidence="3">Virulence factor</fullName>
    </recommendedName>
</protein>
<accession>A0ABX0MW62</accession>
<evidence type="ECO:0008006" key="3">
    <source>
        <dbReference type="Google" id="ProtNLM"/>
    </source>
</evidence>
<comment type="caution">
    <text evidence="1">The sequence shown here is derived from an EMBL/GenBank/DDBJ whole genome shotgun (WGS) entry which is preliminary data.</text>
</comment>
<sequence>MVTWQLLWALGLAKANRDDDMVRTNPKKYIKLQAVAEIAYGNNGKETFEGYHEKYIVQLTTPFHDTYFSNSKYFYNAHSLTDKKTWRELAGIRVEYALPSGRLDQSTAAKFTRDNLIQAFSIGNAHTPTLWSRSTPPDVRVTMGGPNAGFTSLSAGLDYLQAHPNETVWVMNWDAPNFPPKDEQINENMVLLVLAGPNYNTERAALAWLSYPASKKVADFDAQQGKPNRAVQAWQATLSAAAVNAGKTTADIGFVIHDANNTHAASSDRLANLAHTFTIELAEFDFAKQTFNTPALLGEMGAGTALTNVALGIAVANHMGKHVLVAGTTDTDETTAVLVTPPVKVRPLNPDAPWFRARGENNAYLPWWGLRHDATPGSQGYSK</sequence>
<keyword evidence="2" id="KW-1185">Reference proteome</keyword>
<gene>
    <name evidence="1" type="ORF">F1735_31360</name>
</gene>
<evidence type="ECO:0000313" key="1">
    <source>
        <dbReference type="EMBL" id="NHZ66731.1"/>
    </source>
</evidence>
<name>A0ABX0MW62_9BURK</name>
<proteinExistence type="predicted"/>
<evidence type="ECO:0000313" key="2">
    <source>
        <dbReference type="Proteomes" id="UP000610594"/>
    </source>
</evidence>
<organism evidence="1 2">
    <name type="scientific">Massilia genomosp. 1</name>
    <dbReference type="NCBI Taxonomy" id="2609280"/>
    <lineage>
        <taxon>Bacteria</taxon>
        <taxon>Pseudomonadati</taxon>
        <taxon>Pseudomonadota</taxon>
        <taxon>Betaproteobacteria</taxon>
        <taxon>Burkholderiales</taxon>
        <taxon>Oxalobacteraceae</taxon>
        <taxon>Telluria group</taxon>
        <taxon>Massilia</taxon>
    </lineage>
</organism>
<reference evidence="1 2" key="1">
    <citation type="submission" date="2019-10" db="EMBL/GenBank/DDBJ databases">
        <title>Taxonomy of Antarctic Massilia spp.: description of Massilia rubra sp. nov., Massilia aquatica sp. nov., Massilia mucilaginosa sp. nov., Massilia frigida sp. nov. isolated from streams, lakes and regoliths.</title>
        <authorList>
            <person name="Holochova P."/>
            <person name="Sedlacek I."/>
            <person name="Kralova S."/>
            <person name="Maslanova I."/>
            <person name="Busse H.-J."/>
            <person name="Stankova E."/>
            <person name="Vrbovska V."/>
            <person name="Kovarovic V."/>
            <person name="Bartak M."/>
            <person name="Svec P."/>
            <person name="Pantucek R."/>
        </authorList>
    </citation>
    <scope>NUCLEOTIDE SEQUENCE [LARGE SCALE GENOMIC DNA]</scope>
    <source>
        <strain evidence="1 2">CCM 8694</strain>
    </source>
</reference>
<dbReference type="Proteomes" id="UP000610594">
    <property type="component" value="Unassembled WGS sequence"/>
</dbReference>
<dbReference type="EMBL" id="WHJF01000164">
    <property type="protein sequence ID" value="NHZ66731.1"/>
    <property type="molecule type" value="Genomic_DNA"/>
</dbReference>